<dbReference type="AlphaFoldDB" id="F0F262"/>
<evidence type="ECO:0000256" key="4">
    <source>
        <dbReference type="ARBA" id="ARBA00022989"/>
    </source>
</evidence>
<dbReference type="Gene3D" id="1.20.5.400">
    <property type="match status" value="1"/>
</dbReference>
<dbReference type="GO" id="GO:0032153">
    <property type="term" value="C:cell division site"/>
    <property type="evidence" value="ECO:0007669"/>
    <property type="project" value="UniProtKB-UniRule"/>
</dbReference>
<dbReference type="PANTHER" id="PTHR37485">
    <property type="entry name" value="CELL DIVISION PROTEIN FTSB"/>
    <property type="match status" value="1"/>
</dbReference>
<evidence type="ECO:0000313" key="8">
    <source>
        <dbReference type="EMBL" id="EGC16362.1"/>
    </source>
</evidence>
<feature type="topological domain" description="Periplasmic" evidence="7">
    <location>
        <begin position="22"/>
        <end position="91"/>
    </location>
</feature>
<evidence type="ECO:0000256" key="5">
    <source>
        <dbReference type="ARBA" id="ARBA00023136"/>
    </source>
</evidence>
<protein>
    <recommendedName>
        <fullName evidence="7">Cell division protein FtsB</fullName>
    </recommendedName>
</protein>
<dbReference type="GO" id="GO:0005886">
    <property type="term" value="C:plasma membrane"/>
    <property type="evidence" value="ECO:0007669"/>
    <property type="project" value="UniProtKB-SubCell"/>
</dbReference>
<keyword evidence="6 7" id="KW-0131">Cell cycle</keyword>
<keyword evidence="9" id="KW-1185">Reference proteome</keyword>
<name>F0F262_9NEIS</name>
<keyword evidence="7" id="KW-0175">Coiled coil</keyword>
<accession>F0F262</accession>
<keyword evidence="5 7" id="KW-0472">Membrane</keyword>
<evidence type="ECO:0000256" key="3">
    <source>
        <dbReference type="ARBA" id="ARBA00022692"/>
    </source>
</evidence>
<keyword evidence="2 7" id="KW-0132">Cell division</keyword>
<dbReference type="Pfam" id="PF04977">
    <property type="entry name" value="DivIC"/>
    <property type="match status" value="1"/>
</dbReference>
<evidence type="ECO:0000256" key="6">
    <source>
        <dbReference type="ARBA" id="ARBA00023306"/>
    </source>
</evidence>
<evidence type="ECO:0000256" key="1">
    <source>
        <dbReference type="ARBA" id="ARBA00022475"/>
    </source>
</evidence>
<dbReference type="PANTHER" id="PTHR37485:SF1">
    <property type="entry name" value="CELL DIVISION PROTEIN FTSB"/>
    <property type="match status" value="1"/>
</dbReference>
<comment type="subunit">
    <text evidence="7">Part of a complex composed of FtsB, FtsL and FtsQ.</text>
</comment>
<evidence type="ECO:0000313" key="9">
    <source>
        <dbReference type="Proteomes" id="UP000004088"/>
    </source>
</evidence>
<keyword evidence="1 7" id="KW-1003">Cell membrane</keyword>
<sequence length="91" mass="10636">MKYFSLLLLIVLCVFQFQIWQPHSGLLQQYADIQKEAQAVQQENKLLRHRNQMLAAEVDDLKEGFDTTAEIARSELGFIEKGEILYKLKHD</sequence>
<dbReference type="HOGENOM" id="CLU_134863_5_2_4"/>
<dbReference type="HAMAP" id="MF_00599">
    <property type="entry name" value="FtsB"/>
    <property type="match status" value="1"/>
</dbReference>
<comment type="subcellular location">
    <subcellularLocation>
        <location evidence="7">Cell inner membrane</location>
        <topology evidence="7">Single-pass type II membrane protein</topology>
    </subcellularLocation>
    <text evidence="7">Localizes to the division septum.</text>
</comment>
<keyword evidence="7" id="KW-0997">Cell inner membrane</keyword>
<comment type="caution">
    <text evidence="8">The sequence shown here is derived from an EMBL/GenBank/DDBJ whole genome shotgun (WGS) entry which is preliminary data.</text>
</comment>
<feature type="topological domain" description="Cytoplasmic" evidence="7">
    <location>
        <begin position="1"/>
        <end position="3"/>
    </location>
</feature>
<dbReference type="GO" id="GO:0043093">
    <property type="term" value="P:FtsZ-dependent cytokinesis"/>
    <property type="evidence" value="ECO:0007669"/>
    <property type="project" value="UniProtKB-UniRule"/>
</dbReference>
<evidence type="ECO:0000256" key="2">
    <source>
        <dbReference type="ARBA" id="ARBA00022618"/>
    </source>
</evidence>
<dbReference type="InterPro" id="IPR023081">
    <property type="entry name" value="Cell_div_FtsB"/>
</dbReference>
<organism evidence="8 9">
    <name type="scientific">Kingella denitrificans ATCC 33394</name>
    <dbReference type="NCBI Taxonomy" id="888741"/>
    <lineage>
        <taxon>Bacteria</taxon>
        <taxon>Pseudomonadati</taxon>
        <taxon>Pseudomonadota</taxon>
        <taxon>Betaproteobacteria</taxon>
        <taxon>Neisseriales</taxon>
        <taxon>Neisseriaceae</taxon>
        <taxon>Kingella</taxon>
    </lineage>
</organism>
<comment type="similarity">
    <text evidence="7">Belongs to the FtsB family.</text>
</comment>
<reference evidence="8 9" key="1">
    <citation type="submission" date="2011-01" db="EMBL/GenBank/DDBJ databases">
        <authorList>
            <person name="Muzny D."/>
            <person name="Qin X."/>
            <person name="Deng J."/>
            <person name="Jiang H."/>
            <person name="Liu Y."/>
            <person name="Qu J."/>
            <person name="Song X.-Z."/>
            <person name="Zhang L."/>
            <person name="Thornton R."/>
            <person name="Coyle M."/>
            <person name="Francisco L."/>
            <person name="Jackson L."/>
            <person name="Javaid M."/>
            <person name="Korchina V."/>
            <person name="Kovar C."/>
            <person name="Mata R."/>
            <person name="Mathew T."/>
            <person name="Ngo R."/>
            <person name="Nguyen L."/>
            <person name="Nguyen N."/>
            <person name="Okwuonu G."/>
            <person name="Ongeri F."/>
            <person name="Pham C."/>
            <person name="Simmons D."/>
            <person name="Wilczek-Boney K."/>
            <person name="Hale W."/>
            <person name="Jakkamsetti A."/>
            <person name="Pham P."/>
            <person name="Ruth R."/>
            <person name="San Lucas F."/>
            <person name="Warren J."/>
            <person name="Zhang J."/>
            <person name="Zhao Z."/>
            <person name="Zhou C."/>
            <person name="Zhu D."/>
            <person name="Lee S."/>
            <person name="Bess C."/>
            <person name="Blankenburg K."/>
            <person name="Forbes L."/>
            <person name="Fu Q."/>
            <person name="Gubbala S."/>
            <person name="Hirani K."/>
            <person name="Jayaseelan J.C."/>
            <person name="Lara F."/>
            <person name="Munidasa M."/>
            <person name="Palculict T."/>
            <person name="Patil S."/>
            <person name="Pu L.-L."/>
            <person name="Saada N."/>
            <person name="Tang L."/>
            <person name="Weissenberger G."/>
            <person name="Zhu Y."/>
            <person name="Hemphill L."/>
            <person name="Shang Y."/>
            <person name="Youmans B."/>
            <person name="Ayvaz T."/>
            <person name="Ross M."/>
            <person name="Santibanez J."/>
            <person name="Aqrawi P."/>
            <person name="Gross S."/>
            <person name="Joshi V."/>
            <person name="Fowler G."/>
            <person name="Nazareth L."/>
            <person name="Reid J."/>
            <person name="Worley K."/>
            <person name="Petrosino J."/>
            <person name="Highlander S."/>
            <person name="Gibbs R."/>
        </authorList>
    </citation>
    <scope>NUCLEOTIDE SEQUENCE [LARGE SCALE GENOMIC DNA]</scope>
    <source>
        <strain evidence="8 9">ATCC 33394</strain>
    </source>
</reference>
<proteinExistence type="inferred from homology"/>
<dbReference type="Proteomes" id="UP000004088">
    <property type="component" value="Unassembled WGS sequence"/>
</dbReference>
<gene>
    <name evidence="7 8" type="primary">ftsB</name>
    <name evidence="8" type="ORF">HMPREF9098_2197</name>
</gene>
<evidence type="ECO:0000256" key="7">
    <source>
        <dbReference type="HAMAP-Rule" id="MF_00599"/>
    </source>
</evidence>
<dbReference type="InterPro" id="IPR007060">
    <property type="entry name" value="FtsL/DivIC"/>
</dbReference>
<feature type="coiled-coil region" evidence="7">
    <location>
        <begin position="23"/>
        <end position="57"/>
    </location>
</feature>
<comment type="function">
    <text evidence="7">Essential cell division protein. May link together the upstream cell division proteins, which are predominantly cytoplasmic, with the downstream cell division proteins, which are predominantly periplasmic.</text>
</comment>
<dbReference type="RefSeq" id="WP_003784359.1">
    <property type="nucleotide sequence ID" value="NZ_GL870929.1"/>
</dbReference>
<dbReference type="GO" id="GO:0030428">
    <property type="term" value="C:cell septum"/>
    <property type="evidence" value="ECO:0007669"/>
    <property type="project" value="TreeGrafter"/>
</dbReference>
<dbReference type="EMBL" id="AEWV01000042">
    <property type="protein sequence ID" value="EGC16362.1"/>
    <property type="molecule type" value="Genomic_DNA"/>
</dbReference>
<dbReference type="STRING" id="888741.HMPREF9098_2197"/>
<keyword evidence="4 7" id="KW-1133">Transmembrane helix</keyword>
<keyword evidence="3 7" id="KW-0812">Transmembrane</keyword>